<sequence length="92" mass="10429">MDIQFIVDDYACVSYYQIKSISLLQQKILDDIKTVSSNITLREIGAKTLGAINMSAPEAAWIILGLSMSESSIQVKFIQKFHPDYRLKMLKT</sequence>
<keyword evidence="2" id="KW-1185">Reference proteome</keyword>
<proteinExistence type="predicted"/>
<dbReference type="AlphaFoldDB" id="A0A443RS30"/>
<comment type="caution">
    <text evidence="1">The sequence shown here is derived from an EMBL/GenBank/DDBJ whole genome shotgun (WGS) entry which is preliminary data.</text>
</comment>
<evidence type="ECO:0000313" key="2">
    <source>
        <dbReference type="Proteomes" id="UP000288716"/>
    </source>
</evidence>
<dbReference type="Proteomes" id="UP000288716">
    <property type="component" value="Unassembled WGS sequence"/>
</dbReference>
<dbReference type="VEuPathDB" id="VectorBase:LDEU013899"/>
<dbReference type="OrthoDB" id="6512014at2759"/>
<reference evidence="1 2" key="1">
    <citation type="journal article" date="2018" name="Gigascience">
        <title>Genomes of trombidid mites reveal novel predicted allergens and laterally-transferred genes associated with secondary metabolism.</title>
        <authorList>
            <person name="Dong X."/>
            <person name="Chaisiri K."/>
            <person name="Xia D."/>
            <person name="Armstrong S.D."/>
            <person name="Fang Y."/>
            <person name="Donnelly M.J."/>
            <person name="Kadowaki T."/>
            <person name="McGarry J.W."/>
            <person name="Darby A.C."/>
            <person name="Makepeace B.L."/>
        </authorList>
    </citation>
    <scope>NUCLEOTIDE SEQUENCE [LARGE SCALE GENOMIC DNA]</scope>
    <source>
        <strain evidence="1">UoL-UT</strain>
    </source>
</reference>
<name>A0A443RS30_9ACAR</name>
<accession>A0A443RS30</accession>
<gene>
    <name evidence="1" type="ORF">B4U80_06508</name>
</gene>
<evidence type="ECO:0000313" key="1">
    <source>
        <dbReference type="EMBL" id="RWS18141.1"/>
    </source>
</evidence>
<organism evidence="1 2">
    <name type="scientific">Leptotrombidium deliense</name>
    <dbReference type="NCBI Taxonomy" id="299467"/>
    <lineage>
        <taxon>Eukaryota</taxon>
        <taxon>Metazoa</taxon>
        <taxon>Ecdysozoa</taxon>
        <taxon>Arthropoda</taxon>
        <taxon>Chelicerata</taxon>
        <taxon>Arachnida</taxon>
        <taxon>Acari</taxon>
        <taxon>Acariformes</taxon>
        <taxon>Trombidiformes</taxon>
        <taxon>Prostigmata</taxon>
        <taxon>Anystina</taxon>
        <taxon>Parasitengona</taxon>
        <taxon>Trombiculoidea</taxon>
        <taxon>Trombiculidae</taxon>
        <taxon>Leptotrombidium</taxon>
    </lineage>
</organism>
<protein>
    <submittedName>
        <fullName evidence="1">Uncharacterized protein</fullName>
    </submittedName>
</protein>
<dbReference type="EMBL" id="NCKV01045319">
    <property type="protein sequence ID" value="RWS18141.1"/>
    <property type="molecule type" value="Genomic_DNA"/>
</dbReference>